<dbReference type="InterPro" id="IPR000340">
    <property type="entry name" value="Dual-sp_phosphatase_cat-dom"/>
</dbReference>
<evidence type="ECO:0000313" key="5">
    <source>
        <dbReference type="EMBL" id="WXL26557.1"/>
    </source>
</evidence>
<evidence type="ECO:0000256" key="3">
    <source>
        <dbReference type="SAM" id="SignalP"/>
    </source>
</evidence>
<feature type="chain" id="PRO_5047314727" evidence="3">
    <location>
        <begin position="24"/>
        <end position="200"/>
    </location>
</feature>
<dbReference type="Gene3D" id="3.90.190.10">
    <property type="entry name" value="Protein tyrosine phosphatase superfamily"/>
    <property type="match status" value="1"/>
</dbReference>
<dbReference type="InterPro" id="IPR016130">
    <property type="entry name" value="Tyr_Pase_AS"/>
</dbReference>
<dbReference type="InterPro" id="IPR000387">
    <property type="entry name" value="Tyr_Pase_dom"/>
</dbReference>
<dbReference type="Proteomes" id="UP001476583">
    <property type="component" value="Chromosome"/>
</dbReference>
<dbReference type="InterPro" id="IPR020422">
    <property type="entry name" value="TYR_PHOSPHATASE_DUAL_dom"/>
</dbReference>
<evidence type="ECO:0000256" key="1">
    <source>
        <dbReference type="ARBA" id="ARBA00022801"/>
    </source>
</evidence>
<sequence>MEKLLTSFVIGLALAFSALPSLALDQQERPQHWGTLVSETHNFYQMSPWVFRSEQPSAALVEQLKAHEISVVINLRSRDKDKEVLSSDEFRRVHIPIHTWAISRDDLLRVMKAMRDAQVANEKVLIHCYHGSDRTGASVAMYRIIFEGWSIEDALREMKKGGYGFHPIWINIERLFTAENVDWIRQQLSVRSTAQVKAQP</sequence>
<dbReference type="PROSITE" id="PS00383">
    <property type="entry name" value="TYR_PHOSPHATASE_1"/>
    <property type="match status" value="1"/>
</dbReference>
<protein>
    <submittedName>
        <fullName evidence="5">Dual specificity protein phosphatase family protein</fullName>
    </submittedName>
</protein>
<gene>
    <name evidence="5" type="ORF">WG219_03510</name>
</gene>
<keyword evidence="6" id="KW-1185">Reference proteome</keyword>
<evidence type="ECO:0000259" key="4">
    <source>
        <dbReference type="PROSITE" id="PS50056"/>
    </source>
</evidence>
<keyword evidence="1" id="KW-0378">Hydrolase</keyword>
<keyword evidence="2" id="KW-0904">Protein phosphatase</keyword>
<feature type="signal peptide" evidence="3">
    <location>
        <begin position="1"/>
        <end position="23"/>
    </location>
</feature>
<feature type="domain" description="Tyrosine specific protein phosphatases" evidence="4">
    <location>
        <begin position="105"/>
        <end position="160"/>
    </location>
</feature>
<dbReference type="SUPFAM" id="SSF52799">
    <property type="entry name" value="(Phosphotyrosine protein) phosphatases II"/>
    <property type="match status" value="1"/>
</dbReference>
<evidence type="ECO:0000313" key="6">
    <source>
        <dbReference type="Proteomes" id="UP001476583"/>
    </source>
</evidence>
<proteinExistence type="predicted"/>
<keyword evidence="3" id="KW-0732">Signal</keyword>
<name>A0ABZ2RJ05_ECTME</name>
<evidence type="ECO:0000256" key="2">
    <source>
        <dbReference type="ARBA" id="ARBA00022912"/>
    </source>
</evidence>
<dbReference type="PROSITE" id="PS50056">
    <property type="entry name" value="TYR_PHOSPHATASE_2"/>
    <property type="match status" value="1"/>
</dbReference>
<reference evidence="5 6" key="1">
    <citation type="submission" date="2024-03" db="EMBL/GenBank/DDBJ databases">
        <title>Complete genome of BD2.</title>
        <authorList>
            <person name="Cao G."/>
        </authorList>
    </citation>
    <scope>NUCLEOTIDE SEQUENCE [LARGE SCALE GENOMIC DNA]</scope>
    <source>
        <strain evidence="5 6">BD2</strain>
    </source>
</reference>
<dbReference type="Pfam" id="PF00782">
    <property type="entry name" value="DSPc"/>
    <property type="match status" value="1"/>
</dbReference>
<dbReference type="InterPro" id="IPR029021">
    <property type="entry name" value="Prot-tyrosine_phosphatase-like"/>
</dbReference>
<accession>A0ABZ2RJ05</accession>
<dbReference type="SMART" id="SM00195">
    <property type="entry name" value="DSPc"/>
    <property type="match status" value="1"/>
</dbReference>
<organism evidence="5 6">
    <name type="scientific">Ectopseudomonas mendocina</name>
    <name type="common">Pseudomonas mendocina</name>
    <dbReference type="NCBI Taxonomy" id="300"/>
    <lineage>
        <taxon>Bacteria</taxon>
        <taxon>Pseudomonadati</taxon>
        <taxon>Pseudomonadota</taxon>
        <taxon>Gammaproteobacteria</taxon>
        <taxon>Pseudomonadales</taxon>
        <taxon>Pseudomonadaceae</taxon>
        <taxon>Ectopseudomonas</taxon>
    </lineage>
</organism>
<dbReference type="EMBL" id="CP148074">
    <property type="protein sequence ID" value="WXL26557.1"/>
    <property type="molecule type" value="Genomic_DNA"/>
</dbReference>